<keyword evidence="2" id="KW-1185">Reference proteome</keyword>
<dbReference type="AlphaFoldDB" id="A0AAV5IWE5"/>
<proteinExistence type="predicted"/>
<name>A0AAV5IWE5_9ROSI</name>
<gene>
    <name evidence="1" type="ORF">SLEP1_g14904</name>
</gene>
<sequence>MFLRDHETDSAQIVRFEVSPNSLQLNNPLRKRGKERVHFEHG</sequence>
<comment type="caution">
    <text evidence="1">The sequence shown here is derived from an EMBL/GenBank/DDBJ whole genome shotgun (WGS) entry which is preliminary data.</text>
</comment>
<organism evidence="1 2">
    <name type="scientific">Rubroshorea leprosula</name>
    <dbReference type="NCBI Taxonomy" id="152421"/>
    <lineage>
        <taxon>Eukaryota</taxon>
        <taxon>Viridiplantae</taxon>
        <taxon>Streptophyta</taxon>
        <taxon>Embryophyta</taxon>
        <taxon>Tracheophyta</taxon>
        <taxon>Spermatophyta</taxon>
        <taxon>Magnoliopsida</taxon>
        <taxon>eudicotyledons</taxon>
        <taxon>Gunneridae</taxon>
        <taxon>Pentapetalae</taxon>
        <taxon>rosids</taxon>
        <taxon>malvids</taxon>
        <taxon>Malvales</taxon>
        <taxon>Dipterocarpaceae</taxon>
        <taxon>Rubroshorea</taxon>
    </lineage>
</organism>
<accession>A0AAV5IWE5</accession>
<protein>
    <submittedName>
        <fullName evidence="1">Uncharacterized protein</fullName>
    </submittedName>
</protein>
<dbReference type="Proteomes" id="UP001054252">
    <property type="component" value="Unassembled WGS sequence"/>
</dbReference>
<dbReference type="EMBL" id="BPVZ01000018">
    <property type="protein sequence ID" value="GKV02469.1"/>
    <property type="molecule type" value="Genomic_DNA"/>
</dbReference>
<evidence type="ECO:0000313" key="1">
    <source>
        <dbReference type="EMBL" id="GKV02469.1"/>
    </source>
</evidence>
<reference evidence="1 2" key="1">
    <citation type="journal article" date="2021" name="Commun. Biol.">
        <title>The genome of Shorea leprosula (Dipterocarpaceae) highlights the ecological relevance of drought in aseasonal tropical rainforests.</title>
        <authorList>
            <person name="Ng K.K.S."/>
            <person name="Kobayashi M.J."/>
            <person name="Fawcett J.A."/>
            <person name="Hatakeyama M."/>
            <person name="Paape T."/>
            <person name="Ng C.H."/>
            <person name="Ang C.C."/>
            <person name="Tnah L.H."/>
            <person name="Lee C.T."/>
            <person name="Nishiyama T."/>
            <person name="Sese J."/>
            <person name="O'Brien M.J."/>
            <person name="Copetti D."/>
            <person name="Mohd Noor M.I."/>
            <person name="Ong R.C."/>
            <person name="Putra M."/>
            <person name="Sireger I.Z."/>
            <person name="Indrioko S."/>
            <person name="Kosugi Y."/>
            <person name="Izuno A."/>
            <person name="Isagi Y."/>
            <person name="Lee S.L."/>
            <person name="Shimizu K.K."/>
        </authorList>
    </citation>
    <scope>NUCLEOTIDE SEQUENCE [LARGE SCALE GENOMIC DNA]</scope>
    <source>
        <strain evidence="1">214</strain>
    </source>
</reference>
<evidence type="ECO:0000313" key="2">
    <source>
        <dbReference type="Proteomes" id="UP001054252"/>
    </source>
</evidence>